<dbReference type="SUPFAM" id="SSF56796">
    <property type="entry name" value="Dehydroquinate synthase-like"/>
    <property type="match status" value="1"/>
</dbReference>
<keyword evidence="8" id="KW-0594">Phospholipid biosynthesis</keyword>
<dbReference type="Gene3D" id="3.40.50.1970">
    <property type="match status" value="1"/>
</dbReference>
<proteinExistence type="predicted"/>
<evidence type="ECO:0000256" key="9">
    <source>
        <dbReference type="ARBA" id="ARBA00023264"/>
    </source>
</evidence>
<dbReference type="InterPro" id="IPR032837">
    <property type="entry name" value="G1PDH"/>
</dbReference>
<organism evidence="10 11">
    <name type="scientific">Thermaerobacter composti</name>
    <dbReference type="NCBI Taxonomy" id="554949"/>
    <lineage>
        <taxon>Bacteria</taxon>
        <taxon>Bacillati</taxon>
        <taxon>Bacillota</taxon>
        <taxon>Clostridia</taxon>
        <taxon>Eubacteriales</taxon>
        <taxon>Clostridiales Family XVII. Incertae Sedis</taxon>
        <taxon>Thermaerobacter</taxon>
    </lineage>
</organism>
<evidence type="ECO:0000256" key="1">
    <source>
        <dbReference type="ARBA" id="ARBA00022490"/>
    </source>
</evidence>
<dbReference type="PIRSF" id="PIRSF000112">
    <property type="entry name" value="Glycerol_dehydrogenase"/>
    <property type="match status" value="1"/>
</dbReference>
<evidence type="ECO:0000313" key="11">
    <source>
        <dbReference type="Proteomes" id="UP001304683"/>
    </source>
</evidence>
<dbReference type="Gene3D" id="1.20.1090.10">
    <property type="entry name" value="Dehydroquinate synthase-like - alpha domain"/>
    <property type="match status" value="1"/>
</dbReference>
<evidence type="ECO:0000256" key="2">
    <source>
        <dbReference type="ARBA" id="ARBA00022516"/>
    </source>
</evidence>
<evidence type="ECO:0000256" key="8">
    <source>
        <dbReference type="ARBA" id="ARBA00023209"/>
    </source>
</evidence>
<dbReference type="RefSeq" id="WP_318751167.1">
    <property type="nucleotide sequence ID" value="NZ_CP132508.1"/>
</dbReference>
<dbReference type="CDD" id="cd08174">
    <property type="entry name" value="G1PDH-like"/>
    <property type="match status" value="1"/>
</dbReference>
<keyword evidence="3" id="KW-0479">Metal-binding</keyword>
<evidence type="ECO:0000256" key="6">
    <source>
        <dbReference type="ARBA" id="ARBA00023027"/>
    </source>
</evidence>
<keyword evidence="11" id="KW-1185">Reference proteome</keyword>
<evidence type="ECO:0000256" key="3">
    <source>
        <dbReference type="ARBA" id="ARBA00022723"/>
    </source>
</evidence>
<sequence length="354" mass="37906">MRTIEVSRILKVVETTADAGRQIAEALAVLAVRRPAVFCGPGRTRELAEQIVGMLGAAAPLLVVREASARESERLEDEVTRLESDAIVAVGGGSVLDTGKFVAARLGMAVVAVPTQISHDGIVSPVAVIRDGDNRKRSLAATMPAAVIAPLHWIQDAPTPMLLAGIGDLLSNFSAIEDWRLAQDHQRDRFDDFSAFLARHAARSVLRSLLQGASVRSRDFVLELLEGLMLSGLAMAIAGTSRPCSGSEHLISHALDYLYGGVAAHGLQVAAATVPMLVLQGQDGLARDVFRVYRALNMPTSLPDLGLTRDQIVEVVRQAPRMRPGRFTILDVATPSQVERVLKAPVPSCWPATP</sequence>
<name>A0ABZ0QQA2_9FIRM</name>
<dbReference type="Proteomes" id="UP001304683">
    <property type="component" value="Chromosome"/>
</dbReference>
<evidence type="ECO:0000256" key="7">
    <source>
        <dbReference type="ARBA" id="ARBA00023098"/>
    </source>
</evidence>
<keyword evidence="7" id="KW-0443">Lipid metabolism</keyword>
<evidence type="ECO:0000313" key="10">
    <source>
        <dbReference type="EMBL" id="WPD19676.1"/>
    </source>
</evidence>
<protein>
    <submittedName>
        <fullName evidence="10">Iron-containing alcohol dehydrogenase family protein</fullName>
    </submittedName>
</protein>
<accession>A0ABZ0QQA2</accession>
<keyword evidence="4" id="KW-0521">NADP</keyword>
<keyword evidence="9" id="KW-1208">Phospholipid metabolism</keyword>
<reference evidence="10 11" key="1">
    <citation type="submission" date="2023-08" db="EMBL/GenBank/DDBJ databases">
        <title>Genome sequence of Thermaerobacter compostii strain Ins1, a spore-forming filamentous bacterium isolated from a deep geothermal reservoir.</title>
        <authorList>
            <person name="Bregnard D."/>
            <person name="Gonzalez D."/>
            <person name="Junier P."/>
        </authorList>
    </citation>
    <scope>NUCLEOTIDE SEQUENCE [LARGE SCALE GENOMIC DNA]</scope>
    <source>
        <strain evidence="10 11">Ins1</strain>
    </source>
</reference>
<keyword evidence="1" id="KW-0963">Cytoplasm</keyword>
<dbReference type="InterPro" id="IPR016205">
    <property type="entry name" value="Glycerol_DH"/>
</dbReference>
<keyword evidence="5" id="KW-0560">Oxidoreductase</keyword>
<gene>
    <name evidence="10" type="ORF">Q5761_03135</name>
</gene>
<keyword evidence="6" id="KW-0520">NAD</keyword>
<evidence type="ECO:0000256" key="5">
    <source>
        <dbReference type="ARBA" id="ARBA00023002"/>
    </source>
</evidence>
<dbReference type="PANTHER" id="PTHR43616">
    <property type="entry name" value="GLYCEROL DEHYDROGENASE"/>
    <property type="match status" value="1"/>
</dbReference>
<keyword evidence="2" id="KW-0444">Lipid biosynthesis</keyword>
<dbReference type="EMBL" id="CP132508">
    <property type="protein sequence ID" value="WPD19676.1"/>
    <property type="molecule type" value="Genomic_DNA"/>
</dbReference>
<dbReference type="PANTHER" id="PTHR43616:SF5">
    <property type="entry name" value="GLYCEROL DEHYDROGENASE 1"/>
    <property type="match status" value="1"/>
</dbReference>
<dbReference type="Pfam" id="PF13685">
    <property type="entry name" value="Fe-ADH_2"/>
    <property type="match status" value="1"/>
</dbReference>
<evidence type="ECO:0000256" key="4">
    <source>
        <dbReference type="ARBA" id="ARBA00022857"/>
    </source>
</evidence>